<dbReference type="RefSeq" id="WP_206568203.1">
    <property type="nucleotide sequence ID" value="NZ_JAFKCW010000001.1"/>
</dbReference>
<name>A0ABS3BLQ6_9BACT</name>
<sequence>MECVAVGNRKLFNRTNARREGKGKVLEVGIEDWITVELNDRPIPRSVGNG</sequence>
<keyword evidence="2" id="KW-1185">Reference proteome</keyword>
<evidence type="ECO:0000313" key="1">
    <source>
        <dbReference type="EMBL" id="MBN7800248.1"/>
    </source>
</evidence>
<accession>A0ABS3BLQ6</accession>
<dbReference type="EMBL" id="JAFKCW010000001">
    <property type="protein sequence ID" value="MBN7800248.1"/>
    <property type="molecule type" value="Genomic_DNA"/>
</dbReference>
<comment type="caution">
    <text evidence="1">The sequence shown here is derived from an EMBL/GenBank/DDBJ whole genome shotgun (WGS) entry which is preliminary data.</text>
</comment>
<proteinExistence type="predicted"/>
<gene>
    <name evidence="1" type="ORF">J0A67_05210</name>
</gene>
<reference evidence="1 2" key="1">
    <citation type="submission" date="2021-03" db="EMBL/GenBank/DDBJ databases">
        <title>novel species isolated from a fishpond in China.</title>
        <authorList>
            <person name="Lu H."/>
            <person name="Cai Z."/>
        </authorList>
    </citation>
    <scope>NUCLEOTIDE SEQUENCE [LARGE SCALE GENOMIC DNA]</scope>
    <source>
        <strain evidence="1 2">JCM 31546</strain>
    </source>
</reference>
<dbReference type="Proteomes" id="UP000664698">
    <property type="component" value="Unassembled WGS sequence"/>
</dbReference>
<evidence type="ECO:0000313" key="2">
    <source>
        <dbReference type="Proteomes" id="UP000664698"/>
    </source>
</evidence>
<protein>
    <submittedName>
        <fullName evidence="1">Uncharacterized protein</fullName>
    </submittedName>
</protein>
<organism evidence="1 2">
    <name type="scientific">Algoriphagus aestuariicola</name>
    <dbReference type="NCBI Taxonomy" id="1852016"/>
    <lineage>
        <taxon>Bacteria</taxon>
        <taxon>Pseudomonadati</taxon>
        <taxon>Bacteroidota</taxon>
        <taxon>Cytophagia</taxon>
        <taxon>Cytophagales</taxon>
        <taxon>Cyclobacteriaceae</taxon>
        <taxon>Algoriphagus</taxon>
    </lineage>
</organism>